<evidence type="ECO:0000256" key="2">
    <source>
        <dbReference type="ARBA" id="ARBA00022448"/>
    </source>
</evidence>
<evidence type="ECO:0000256" key="4">
    <source>
        <dbReference type="ARBA" id="ARBA00022927"/>
    </source>
</evidence>
<dbReference type="PANTHER" id="PTHR15922:SF2">
    <property type="entry name" value="NBAS SUBUNIT OF NRZ TETHERING COMPLEX"/>
    <property type="match status" value="1"/>
</dbReference>
<comment type="subcellular location">
    <subcellularLocation>
        <location evidence="1">Endoplasmic reticulum</location>
    </subcellularLocation>
</comment>
<proteinExistence type="predicted"/>
<reference evidence="7 8" key="1">
    <citation type="journal article" date="2014" name="PLoS Genet.">
        <title>Analysis of the Phlebiopsis gigantea genome, transcriptome and secretome provides insight into its pioneer colonization strategies of wood.</title>
        <authorList>
            <person name="Hori C."/>
            <person name="Ishida T."/>
            <person name="Igarashi K."/>
            <person name="Samejima M."/>
            <person name="Suzuki H."/>
            <person name="Master E."/>
            <person name="Ferreira P."/>
            <person name="Ruiz-Duenas F.J."/>
            <person name="Held B."/>
            <person name="Canessa P."/>
            <person name="Larrondo L.F."/>
            <person name="Schmoll M."/>
            <person name="Druzhinina I.S."/>
            <person name="Kubicek C.P."/>
            <person name="Gaskell J.A."/>
            <person name="Kersten P."/>
            <person name="St John F."/>
            <person name="Glasner J."/>
            <person name="Sabat G."/>
            <person name="Splinter BonDurant S."/>
            <person name="Syed K."/>
            <person name="Yadav J."/>
            <person name="Mgbeahuruike A.C."/>
            <person name="Kovalchuk A."/>
            <person name="Asiegbu F.O."/>
            <person name="Lackner G."/>
            <person name="Hoffmeister D."/>
            <person name="Rencoret J."/>
            <person name="Gutierrez A."/>
            <person name="Sun H."/>
            <person name="Lindquist E."/>
            <person name="Barry K."/>
            <person name="Riley R."/>
            <person name="Grigoriev I.V."/>
            <person name="Henrissat B."/>
            <person name="Kues U."/>
            <person name="Berka R.M."/>
            <person name="Martinez A.T."/>
            <person name="Covert S.F."/>
            <person name="Blanchette R.A."/>
            <person name="Cullen D."/>
        </authorList>
    </citation>
    <scope>NUCLEOTIDE SEQUENCE [LARGE SCALE GENOMIC DNA]</scope>
    <source>
        <strain evidence="7 8">11061_1 CR5-6</strain>
    </source>
</reference>
<feature type="domain" description="Sec39" evidence="6">
    <location>
        <begin position="90"/>
        <end position="792"/>
    </location>
</feature>
<sequence>MFIAHLRDVPADAQLCHMRAILLDRLDRLNTFVEICREALSSDNMQVDSGEDEEWEDDPWADGTQPTPASSRATSPIPLSEFLTIGLLDLARFFASLGLHSAVDFLLRRHGPSLWPYRLFILESFPEQLPPSEYYDLLPRFDAALGVEEVPSFIPWRIENDWTEKDVFRALLASSEVPVLLEAPRDSVLSEPHPSPLSEDALSNWYRTRIRHTITTTGVLDNSLSLIQYAASQGLQGLDEIAEDLLLLSRMVYDVPHPDAEALSSEWTLEWWKSLSPAEAINQFLSHATRDTIAMLVQKVVNPYLFVLEAREERRGRPDPTIPTRLLYDYILRAPLDIVAGIFEASKPTLPPSHRLLRNDEDMARLALACLYGSDSLEDWPTMSQVFECLPAWNVQENDDEGDEADTTIASLAAYVVPSTSQPHVTPSDIYVFFRPLPLTALSRALDFLDVHLESGEIFSRWNVAAPLRWFLQSCNNASEQYAWANRMARRAGGSEDRLESSEDWEWLLEDMVKLSGSGDSGLKGAFCLLNREEILRIFLSGLLSSGQFSIAHNMLYGHKPVLKMDPATVEEISLSVSQEFYDNAPSGNYHFGDMKLAYDCLDVPRASPRTVKEKEFIEATSRLCAYNLVSRPGIPITPIEIRLSKDRLSLVSRVLSSNNDAYKHVQVILELVHKLGFKDDPVAEVKALAMLADTAINVEDFAYAYQTSEMMVKKVQELRATHSAEDSQVLRASEVCWVSCFQLGRHPEFDDMQKKMMMLGRALELTPAETLGDVLAAWSRVEGEDLAQRKEKRRDASDASHPGKRASAGTFVPSSLASRLQQLQIPSIPSSPITHAPDAAALANKALHSVAANLPFGARGRSLFSQPGDRSRSSSRYDGAEVSAQATRVLQKGLGWLLGDENS</sequence>
<dbReference type="GO" id="GO:0006890">
    <property type="term" value="P:retrograde vesicle-mediated transport, Golgi to endoplasmic reticulum"/>
    <property type="evidence" value="ECO:0007669"/>
    <property type="project" value="InterPro"/>
</dbReference>
<keyword evidence="8" id="KW-1185">Reference proteome</keyword>
<feature type="compositionally biased region" description="Basic and acidic residues" evidence="5">
    <location>
        <begin position="787"/>
        <end position="799"/>
    </location>
</feature>
<feature type="compositionally biased region" description="Acidic residues" evidence="5">
    <location>
        <begin position="49"/>
        <end position="60"/>
    </location>
</feature>
<gene>
    <name evidence="7" type="ORF">PHLGIDRAFT_97822</name>
</gene>
<dbReference type="STRING" id="745531.A0A0C3S7J4"/>
<dbReference type="HOGENOM" id="CLU_004262_0_0_1"/>
<keyword evidence="4" id="KW-0653">Protein transport</keyword>
<dbReference type="Proteomes" id="UP000053257">
    <property type="component" value="Unassembled WGS sequence"/>
</dbReference>
<dbReference type="GO" id="GO:0015031">
    <property type="term" value="P:protein transport"/>
    <property type="evidence" value="ECO:0007669"/>
    <property type="project" value="UniProtKB-KW"/>
</dbReference>
<dbReference type="InterPro" id="IPR013244">
    <property type="entry name" value="Sec39_domain"/>
</dbReference>
<organism evidence="7 8">
    <name type="scientific">Phlebiopsis gigantea (strain 11061_1 CR5-6)</name>
    <name type="common">White-rot fungus</name>
    <name type="synonym">Peniophora gigantea</name>
    <dbReference type="NCBI Taxonomy" id="745531"/>
    <lineage>
        <taxon>Eukaryota</taxon>
        <taxon>Fungi</taxon>
        <taxon>Dikarya</taxon>
        <taxon>Basidiomycota</taxon>
        <taxon>Agaricomycotina</taxon>
        <taxon>Agaricomycetes</taxon>
        <taxon>Polyporales</taxon>
        <taxon>Phanerochaetaceae</taxon>
        <taxon>Phlebiopsis</taxon>
    </lineage>
</organism>
<evidence type="ECO:0000259" key="6">
    <source>
        <dbReference type="Pfam" id="PF08314"/>
    </source>
</evidence>
<feature type="region of interest" description="Disordered" evidence="5">
    <location>
        <begin position="45"/>
        <end position="74"/>
    </location>
</feature>
<dbReference type="GO" id="GO:0070939">
    <property type="term" value="C:Dsl1/NZR complex"/>
    <property type="evidence" value="ECO:0007669"/>
    <property type="project" value="TreeGrafter"/>
</dbReference>
<dbReference type="GO" id="GO:0000149">
    <property type="term" value="F:SNARE binding"/>
    <property type="evidence" value="ECO:0007669"/>
    <property type="project" value="TreeGrafter"/>
</dbReference>
<feature type="region of interest" description="Disordered" evidence="5">
    <location>
        <begin position="862"/>
        <end position="884"/>
    </location>
</feature>
<protein>
    <recommendedName>
        <fullName evidence="6">Sec39 domain-containing protein</fullName>
    </recommendedName>
</protein>
<dbReference type="Pfam" id="PF08314">
    <property type="entry name" value="Sec39"/>
    <property type="match status" value="1"/>
</dbReference>
<dbReference type="OrthoDB" id="27490at2759"/>
<evidence type="ECO:0000313" key="7">
    <source>
        <dbReference type="EMBL" id="KIP12476.1"/>
    </source>
</evidence>
<dbReference type="AlphaFoldDB" id="A0A0C3S7J4"/>
<name>A0A0C3S7J4_PHLG1</name>
<dbReference type="EMBL" id="KN840439">
    <property type="protein sequence ID" value="KIP12476.1"/>
    <property type="molecule type" value="Genomic_DNA"/>
</dbReference>
<evidence type="ECO:0000256" key="3">
    <source>
        <dbReference type="ARBA" id="ARBA00022824"/>
    </source>
</evidence>
<dbReference type="PANTHER" id="PTHR15922">
    <property type="entry name" value="NEUROBLASTOMA-AMPLIFIED SEQUENCE"/>
    <property type="match status" value="1"/>
</dbReference>
<feature type="region of interest" description="Disordered" evidence="5">
    <location>
        <begin position="787"/>
        <end position="812"/>
    </location>
</feature>
<accession>A0A0C3S7J4</accession>
<evidence type="ECO:0000256" key="5">
    <source>
        <dbReference type="SAM" id="MobiDB-lite"/>
    </source>
</evidence>
<keyword evidence="2" id="KW-0813">Transport</keyword>
<keyword evidence="3" id="KW-0256">Endoplasmic reticulum</keyword>
<evidence type="ECO:0000256" key="1">
    <source>
        <dbReference type="ARBA" id="ARBA00004240"/>
    </source>
</evidence>
<feature type="compositionally biased region" description="Polar residues" evidence="5">
    <location>
        <begin position="64"/>
        <end position="74"/>
    </location>
</feature>
<evidence type="ECO:0000313" key="8">
    <source>
        <dbReference type="Proteomes" id="UP000053257"/>
    </source>
</evidence>